<protein>
    <recommendedName>
        <fullName evidence="1">Sm domain-containing protein</fullName>
    </recommendedName>
</protein>
<dbReference type="EMBL" id="LUCM01001596">
    <property type="protein sequence ID" value="KAA0198641.1"/>
    <property type="molecule type" value="Genomic_DNA"/>
</dbReference>
<dbReference type="SUPFAM" id="SSF50182">
    <property type="entry name" value="Sm-like ribonucleoproteins"/>
    <property type="match status" value="1"/>
</dbReference>
<dbReference type="GO" id="GO:0016604">
    <property type="term" value="C:nuclear body"/>
    <property type="evidence" value="ECO:0007669"/>
    <property type="project" value="TreeGrafter"/>
</dbReference>
<keyword evidence="3" id="KW-1185">Reference proteome</keyword>
<dbReference type="InterPro" id="IPR052840">
    <property type="entry name" value="U7_snRNA_Sm-like"/>
</dbReference>
<dbReference type="GO" id="GO:0071254">
    <property type="term" value="C:cytoplasmic U snRNP body"/>
    <property type="evidence" value="ECO:0007669"/>
    <property type="project" value="TreeGrafter"/>
</dbReference>
<comment type="caution">
    <text evidence="2">The sequence shown here is derived from an EMBL/GenBank/DDBJ whole genome shotgun (WGS) entry which is preliminary data.</text>
</comment>
<dbReference type="PANTHER" id="PTHR21196">
    <property type="entry name" value="U7 SNRNA-ASSOCIATED SM-LIKE PROTEIN LSM10"/>
    <property type="match status" value="1"/>
</dbReference>
<dbReference type="AlphaFoldDB" id="A0A8E0S1F3"/>
<dbReference type="OrthoDB" id="6247852at2759"/>
<evidence type="ECO:0000259" key="1">
    <source>
        <dbReference type="PROSITE" id="PS52002"/>
    </source>
</evidence>
<feature type="domain" description="Sm" evidence="1">
    <location>
        <begin position="34"/>
        <end position="112"/>
    </location>
</feature>
<gene>
    <name evidence="2" type="ORF">FBUS_02586</name>
</gene>
<feature type="non-terminal residue" evidence="2">
    <location>
        <position position="178"/>
    </location>
</feature>
<dbReference type="Proteomes" id="UP000728185">
    <property type="component" value="Unassembled WGS sequence"/>
</dbReference>
<evidence type="ECO:0000313" key="3">
    <source>
        <dbReference type="Proteomes" id="UP000728185"/>
    </source>
</evidence>
<dbReference type="InterPro" id="IPR010920">
    <property type="entry name" value="LSM_dom_sf"/>
</dbReference>
<accession>A0A8E0S1F3</accession>
<dbReference type="GO" id="GO:0071208">
    <property type="term" value="F:histone pre-mRNA DCP binding"/>
    <property type="evidence" value="ECO:0007669"/>
    <property type="project" value="TreeGrafter"/>
</dbReference>
<dbReference type="Pfam" id="PF01423">
    <property type="entry name" value="LSM"/>
    <property type="match status" value="1"/>
</dbReference>
<dbReference type="PROSITE" id="PS52002">
    <property type="entry name" value="SM"/>
    <property type="match status" value="1"/>
</dbReference>
<dbReference type="GO" id="GO:0006398">
    <property type="term" value="P:mRNA 3'-end processing by stem-loop binding and cleavage"/>
    <property type="evidence" value="ECO:0007669"/>
    <property type="project" value="TreeGrafter"/>
</dbReference>
<dbReference type="InterPro" id="IPR001163">
    <property type="entry name" value="Sm_dom_euk/arc"/>
</dbReference>
<dbReference type="InterPro" id="IPR047575">
    <property type="entry name" value="Sm"/>
</dbReference>
<organism evidence="2 3">
    <name type="scientific">Fasciolopsis buskii</name>
    <dbReference type="NCBI Taxonomy" id="27845"/>
    <lineage>
        <taxon>Eukaryota</taxon>
        <taxon>Metazoa</taxon>
        <taxon>Spiralia</taxon>
        <taxon>Lophotrochozoa</taxon>
        <taxon>Platyhelminthes</taxon>
        <taxon>Trematoda</taxon>
        <taxon>Digenea</taxon>
        <taxon>Plagiorchiida</taxon>
        <taxon>Echinostomata</taxon>
        <taxon>Echinostomatoidea</taxon>
        <taxon>Fasciolidae</taxon>
        <taxon>Fasciolopsis</taxon>
    </lineage>
</organism>
<proteinExistence type="predicted"/>
<dbReference type="SMART" id="SM00651">
    <property type="entry name" value="Sm"/>
    <property type="match status" value="1"/>
</dbReference>
<dbReference type="GO" id="GO:0071209">
    <property type="term" value="F:U7 snRNA binding"/>
    <property type="evidence" value="ECO:0007669"/>
    <property type="project" value="TreeGrafter"/>
</dbReference>
<sequence>VEIDFSYNLSRQATLDNRAACENWRAKDRLRSSLLALFPAALVGQLVQVTLLDDSQVTGRLESCDGMLNLVLSGGVCVTSDRSTRGHGDPVELKEITISGKRVRYVSLPDTLNVHKTLNEWDFDLASTPSALPLAKRMMQRPRRAIDKYAYLRDSNQLNHPPLGDCAANSSSQPDKPW</sequence>
<name>A0A8E0S1F3_9TREM</name>
<dbReference type="PANTHER" id="PTHR21196:SF1">
    <property type="entry name" value="U7 SNRNA-ASSOCIATED SM-LIKE PROTEIN LSM10"/>
    <property type="match status" value="1"/>
</dbReference>
<evidence type="ECO:0000313" key="2">
    <source>
        <dbReference type="EMBL" id="KAA0198641.1"/>
    </source>
</evidence>
<reference evidence="2" key="1">
    <citation type="submission" date="2019-05" db="EMBL/GenBank/DDBJ databases">
        <title>Annotation for the trematode Fasciolopsis buski.</title>
        <authorList>
            <person name="Choi Y.-J."/>
        </authorList>
    </citation>
    <scope>NUCLEOTIDE SEQUENCE</scope>
    <source>
        <strain evidence="2">HT</strain>
        <tissue evidence="2">Whole worm</tissue>
    </source>
</reference>
<dbReference type="Gene3D" id="2.30.30.100">
    <property type="match status" value="1"/>
</dbReference>